<dbReference type="EMBL" id="CP002159">
    <property type="protein sequence ID" value="ADL55448.1"/>
    <property type="molecule type" value="Genomic_DNA"/>
</dbReference>
<dbReference type="KEGG" id="gca:Galf_1424"/>
<organism evidence="1 2">
    <name type="scientific">Gallionella capsiferriformans (strain ES-2)</name>
    <name type="common">Gallionella ferruginea capsiferriformans (strain ES-2)</name>
    <dbReference type="NCBI Taxonomy" id="395494"/>
    <lineage>
        <taxon>Bacteria</taxon>
        <taxon>Pseudomonadati</taxon>
        <taxon>Pseudomonadota</taxon>
        <taxon>Betaproteobacteria</taxon>
        <taxon>Nitrosomonadales</taxon>
        <taxon>Gallionellaceae</taxon>
        <taxon>Gallionella</taxon>
    </lineage>
</organism>
<evidence type="ECO:0000313" key="2">
    <source>
        <dbReference type="Proteomes" id="UP000001235"/>
    </source>
</evidence>
<accession>D9SG01</accession>
<name>D9SG01_GALCS</name>
<proteinExistence type="predicted"/>
<sequence length="150" mass="17208">MRTMCEFRSNLDTHSTANWTAIPRQTGQSNRDVAVRGITVATSAIFTGEPHGQQQVIHEQDYRNTPPALRMRSQYILTQHDLMFDDPLEIALPVLSPYRTSSSGKPLPFPTERTDHQIIQNLGRWLVRIFLANRTESIQTVSDSPRPFYR</sequence>
<keyword evidence="2" id="KW-1185">Reference proteome</keyword>
<evidence type="ECO:0000313" key="1">
    <source>
        <dbReference type="EMBL" id="ADL55448.1"/>
    </source>
</evidence>
<dbReference type="STRING" id="395494.Galf_1424"/>
<gene>
    <name evidence="1" type="ordered locus">Galf_1424</name>
</gene>
<dbReference type="Proteomes" id="UP000001235">
    <property type="component" value="Chromosome"/>
</dbReference>
<dbReference type="AlphaFoldDB" id="D9SG01"/>
<dbReference type="HOGENOM" id="CLU_1737915_0_0_4"/>
<protein>
    <submittedName>
        <fullName evidence="1">Uncharacterized protein</fullName>
    </submittedName>
</protein>
<reference evidence="1 2" key="1">
    <citation type="submission" date="2010-08" db="EMBL/GenBank/DDBJ databases">
        <title>Complete sequence of Gallionella capsiferriformans ES-2.</title>
        <authorList>
            <consortium name="US DOE Joint Genome Institute"/>
            <person name="Lucas S."/>
            <person name="Copeland A."/>
            <person name="Lapidus A."/>
            <person name="Cheng J.-F."/>
            <person name="Bruce D."/>
            <person name="Goodwin L."/>
            <person name="Pitluck S."/>
            <person name="Chertkov O."/>
            <person name="Davenport K.W."/>
            <person name="Detter J.C."/>
            <person name="Han C."/>
            <person name="Tapia R."/>
            <person name="Land M."/>
            <person name="Hauser L."/>
            <person name="Chang Y.-J."/>
            <person name="Jeffries C."/>
            <person name="Kyrpides N."/>
            <person name="Ivanova N."/>
            <person name="Mikhailova N."/>
            <person name="Shelobolina E.S."/>
            <person name="Picardal F."/>
            <person name="Roden E."/>
            <person name="Emerson D."/>
            <person name="Woyke T."/>
        </authorList>
    </citation>
    <scope>NUCLEOTIDE SEQUENCE [LARGE SCALE GENOMIC DNA]</scope>
    <source>
        <strain evidence="1 2">ES-2</strain>
    </source>
</reference>